<feature type="compositionally biased region" description="Polar residues" evidence="5">
    <location>
        <begin position="146"/>
        <end position="173"/>
    </location>
</feature>
<dbReference type="RefSeq" id="XP_056521727.1">
    <property type="nucleotide sequence ID" value="XM_056668131.1"/>
</dbReference>
<feature type="region of interest" description="Disordered" evidence="5">
    <location>
        <begin position="494"/>
        <end position="535"/>
    </location>
</feature>
<feature type="domain" description="Ubiquitin-like" evidence="6">
    <location>
        <begin position="22"/>
        <end position="92"/>
    </location>
</feature>
<dbReference type="GO" id="GO:0016020">
    <property type="term" value="C:membrane"/>
    <property type="evidence" value="ECO:0007669"/>
    <property type="project" value="UniProtKB-SubCell"/>
</dbReference>
<keyword evidence="8" id="KW-1185">Reference proteome</keyword>
<feature type="compositionally biased region" description="Basic and acidic residues" evidence="5">
    <location>
        <begin position="497"/>
        <end position="517"/>
    </location>
</feature>
<dbReference type="InterPro" id="IPR029071">
    <property type="entry name" value="Ubiquitin-like_domsf"/>
</dbReference>
<keyword evidence="4" id="KW-0472">Membrane</keyword>
<reference evidence="7" key="1">
    <citation type="submission" date="2022-11" db="EMBL/GenBank/DDBJ databases">
        <authorList>
            <person name="Petersen C."/>
        </authorList>
    </citation>
    <scope>NUCLEOTIDE SEQUENCE</scope>
    <source>
        <strain evidence="7">IBT 22155</strain>
    </source>
</reference>
<dbReference type="GeneID" id="81407301"/>
<feature type="compositionally biased region" description="Polar residues" evidence="5">
    <location>
        <begin position="125"/>
        <end position="135"/>
    </location>
</feature>
<dbReference type="InterPro" id="IPR039751">
    <property type="entry name" value="HERPUD1/2"/>
</dbReference>
<dbReference type="OrthoDB" id="21589at2759"/>
<dbReference type="AlphaFoldDB" id="A0A9W9GWW4"/>
<dbReference type="Proteomes" id="UP001149079">
    <property type="component" value="Unassembled WGS sequence"/>
</dbReference>
<keyword evidence="2" id="KW-0812">Transmembrane</keyword>
<keyword evidence="3" id="KW-1133">Transmembrane helix</keyword>
<evidence type="ECO:0000256" key="4">
    <source>
        <dbReference type="ARBA" id="ARBA00023136"/>
    </source>
</evidence>
<evidence type="ECO:0000313" key="8">
    <source>
        <dbReference type="Proteomes" id="UP001149079"/>
    </source>
</evidence>
<evidence type="ECO:0000256" key="5">
    <source>
        <dbReference type="SAM" id="MobiDB-lite"/>
    </source>
</evidence>
<dbReference type="Gene3D" id="3.10.20.90">
    <property type="entry name" value="Phosphatidylinositol 3-kinase Catalytic Subunit, Chain A, domain 1"/>
    <property type="match status" value="1"/>
</dbReference>
<dbReference type="SUPFAM" id="SSF54236">
    <property type="entry name" value="Ubiquitin-like"/>
    <property type="match status" value="1"/>
</dbReference>
<dbReference type="GO" id="GO:0030968">
    <property type="term" value="P:endoplasmic reticulum unfolded protein response"/>
    <property type="evidence" value="ECO:0007669"/>
    <property type="project" value="TreeGrafter"/>
</dbReference>
<protein>
    <recommendedName>
        <fullName evidence="6">Ubiquitin-like domain-containing protein</fullName>
    </recommendedName>
</protein>
<sequence>MDSGQSSPQPVNDGDTPSLITLHLLCQSLPPPSRFTLDSVPLSITVGQLKERIERSFPGNPGASSQRLIYRGKVLSSNDAMLRAVVSSMETIASMHLVLPPEPANPEAPSIHSPEFSPSFASAPTVPSQTSSITGTGVGAFPAFRPSTSNLPGLNQNIPSSSSETQSTTANLSETDDTYFPRVVQSFRNIIEHVERQLDRNMPISMQHIVLIRTSIFEFQDILDARQLHLAEVSELIGRLLEAQQRTRTLLNTQPHLFQPEFIAQDRLFGSNGMNRTNAFTANSIYTSGGSGAQMFLLSSPTGQPHIVASGQAVPLPEVQPAVPYIPAATRTAGAPQPPDPHAAVVQNAIRQAMVNQQRQGDNIEHAGLARHIRRIWLFARLWFLCYLVSAPDTWRRWIFVGVALLVTFLSETDIPQQLVRLIITPLQRHLEGLTHAGGPADPAAQTRPNGPAARLDIWDSIRRVERSLVLLFASLVPGLGERQAQARTAAEQAFLAERERQARERLEQEQARERQGQEQTPQGQEPQQAPVHRE</sequence>
<evidence type="ECO:0000313" key="7">
    <source>
        <dbReference type="EMBL" id="KAJ5131348.1"/>
    </source>
</evidence>
<evidence type="ECO:0000256" key="3">
    <source>
        <dbReference type="ARBA" id="ARBA00022989"/>
    </source>
</evidence>
<accession>A0A9W9GWW4</accession>
<evidence type="ECO:0000256" key="1">
    <source>
        <dbReference type="ARBA" id="ARBA00004370"/>
    </source>
</evidence>
<dbReference type="PROSITE" id="PS50053">
    <property type="entry name" value="UBIQUITIN_2"/>
    <property type="match status" value="1"/>
</dbReference>
<name>A0A9W9GWW4_9EURO</name>
<dbReference type="Pfam" id="PF00240">
    <property type="entry name" value="ubiquitin"/>
    <property type="match status" value="1"/>
</dbReference>
<feature type="compositionally biased region" description="Low complexity" evidence="5">
    <location>
        <begin position="518"/>
        <end position="529"/>
    </location>
</feature>
<evidence type="ECO:0000259" key="6">
    <source>
        <dbReference type="PROSITE" id="PS50053"/>
    </source>
</evidence>
<gene>
    <name evidence="7" type="ORF">N7515_007387</name>
</gene>
<feature type="region of interest" description="Disordered" evidence="5">
    <location>
        <begin position="105"/>
        <end position="174"/>
    </location>
</feature>
<dbReference type="PANTHER" id="PTHR12943:SF27">
    <property type="entry name" value="HOMOCYSTEINE-INDUCED ENDOPLASMIC RETICULUM PROTEIN, ISOFORM A"/>
    <property type="match status" value="1"/>
</dbReference>
<evidence type="ECO:0000256" key="2">
    <source>
        <dbReference type="ARBA" id="ARBA00022692"/>
    </source>
</evidence>
<comment type="caution">
    <text evidence="7">The sequence shown here is derived from an EMBL/GenBank/DDBJ whole genome shotgun (WGS) entry which is preliminary data.</text>
</comment>
<proteinExistence type="predicted"/>
<dbReference type="InterPro" id="IPR000626">
    <property type="entry name" value="Ubiquitin-like_dom"/>
</dbReference>
<feature type="compositionally biased region" description="Low complexity" evidence="5">
    <location>
        <begin position="113"/>
        <end position="124"/>
    </location>
</feature>
<organism evidence="7 8">
    <name type="scientific">Penicillium bovifimosum</name>
    <dbReference type="NCBI Taxonomy" id="126998"/>
    <lineage>
        <taxon>Eukaryota</taxon>
        <taxon>Fungi</taxon>
        <taxon>Dikarya</taxon>
        <taxon>Ascomycota</taxon>
        <taxon>Pezizomycotina</taxon>
        <taxon>Eurotiomycetes</taxon>
        <taxon>Eurotiomycetidae</taxon>
        <taxon>Eurotiales</taxon>
        <taxon>Aspergillaceae</taxon>
        <taxon>Penicillium</taxon>
    </lineage>
</organism>
<reference evidence="7" key="2">
    <citation type="journal article" date="2023" name="IMA Fungus">
        <title>Comparative genomic study of the Penicillium genus elucidates a diverse pangenome and 15 lateral gene transfer events.</title>
        <authorList>
            <person name="Petersen C."/>
            <person name="Sorensen T."/>
            <person name="Nielsen M.R."/>
            <person name="Sondergaard T.E."/>
            <person name="Sorensen J.L."/>
            <person name="Fitzpatrick D.A."/>
            <person name="Frisvad J.C."/>
            <person name="Nielsen K.L."/>
        </authorList>
    </citation>
    <scope>NUCLEOTIDE SEQUENCE</scope>
    <source>
        <strain evidence="7">IBT 22155</strain>
    </source>
</reference>
<dbReference type="EMBL" id="JAPQKL010000005">
    <property type="protein sequence ID" value="KAJ5131348.1"/>
    <property type="molecule type" value="Genomic_DNA"/>
</dbReference>
<dbReference type="PANTHER" id="PTHR12943">
    <property type="entry name" value="HOMOCYSTEINE-RESPONSIVE ENDOPLASMIC RETICULUM-RESIDENT UNIQUITIN-LIKE DOMAIN HERPUD PROTEIN FAMILY MEMBER"/>
    <property type="match status" value="1"/>
</dbReference>
<comment type="subcellular location">
    <subcellularLocation>
        <location evidence="1">Membrane</location>
    </subcellularLocation>
</comment>